<keyword evidence="1" id="KW-1133">Transmembrane helix</keyword>
<dbReference type="EnsemblMetazoa" id="GAUT043051-RA">
    <property type="protein sequence ID" value="GAUT043051-PA"/>
    <property type="gene ID" value="GAUT043051"/>
</dbReference>
<dbReference type="Proteomes" id="UP000078200">
    <property type="component" value="Unassembled WGS sequence"/>
</dbReference>
<evidence type="ECO:0000313" key="3">
    <source>
        <dbReference type="Proteomes" id="UP000078200"/>
    </source>
</evidence>
<evidence type="ECO:0000256" key="1">
    <source>
        <dbReference type="SAM" id="Phobius"/>
    </source>
</evidence>
<reference evidence="2" key="1">
    <citation type="submission" date="2020-05" db="UniProtKB">
        <authorList>
            <consortium name="EnsemblMetazoa"/>
        </authorList>
    </citation>
    <scope>IDENTIFICATION</scope>
    <source>
        <strain evidence="2">TTRI</strain>
    </source>
</reference>
<proteinExistence type="predicted"/>
<dbReference type="AlphaFoldDB" id="A0A1A9VP03"/>
<keyword evidence="3" id="KW-1185">Reference proteome</keyword>
<feature type="transmembrane region" description="Helical" evidence="1">
    <location>
        <begin position="20"/>
        <end position="43"/>
    </location>
</feature>
<protein>
    <submittedName>
        <fullName evidence="2">Uncharacterized protein</fullName>
    </submittedName>
</protein>
<dbReference type="VEuPathDB" id="VectorBase:GAUT043051"/>
<organism evidence="2 3">
    <name type="scientific">Glossina austeni</name>
    <name type="common">Savannah tsetse fly</name>
    <dbReference type="NCBI Taxonomy" id="7395"/>
    <lineage>
        <taxon>Eukaryota</taxon>
        <taxon>Metazoa</taxon>
        <taxon>Ecdysozoa</taxon>
        <taxon>Arthropoda</taxon>
        <taxon>Hexapoda</taxon>
        <taxon>Insecta</taxon>
        <taxon>Pterygota</taxon>
        <taxon>Neoptera</taxon>
        <taxon>Endopterygota</taxon>
        <taxon>Diptera</taxon>
        <taxon>Brachycera</taxon>
        <taxon>Muscomorpha</taxon>
        <taxon>Hippoboscoidea</taxon>
        <taxon>Glossinidae</taxon>
        <taxon>Glossina</taxon>
    </lineage>
</organism>
<keyword evidence="1" id="KW-0472">Membrane</keyword>
<sequence length="152" mass="17356">MFRLNFVLHYSTDLSNQGTFLLLIFVITVASSPTNDGMVVPLPRDVRKGISVLSQVPFDEAKRIHVVLMFIFIYLKITTTSTFSLTDRLPSIYLSTQSANEISQPSRTHIYIIPSLYAITYRTHNTQIRHMEFSTTSIVIEIVVCEEKNVLK</sequence>
<feature type="transmembrane region" description="Helical" evidence="1">
    <location>
        <begin position="64"/>
        <end position="85"/>
    </location>
</feature>
<accession>A0A1A9VP03</accession>
<evidence type="ECO:0000313" key="2">
    <source>
        <dbReference type="EnsemblMetazoa" id="GAUT043051-PA"/>
    </source>
</evidence>
<keyword evidence="1" id="KW-0812">Transmembrane</keyword>
<name>A0A1A9VP03_GLOAU</name>